<gene>
    <name evidence="4" type="ORF">GUJ93_ZPchr0006g40587</name>
</gene>
<organism evidence="4 5">
    <name type="scientific">Zizania palustris</name>
    <name type="common">Northern wild rice</name>
    <dbReference type="NCBI Taxonomy" id="103762"/>
    <lineage>
        <taxon>Eukaryota</taxon>
        <taxon>Viridiplantae</taxon>
        <taxon>Streptophyta</taxon>
        <taxon>Embryophyta</taxon>
        <taxon>Tracheophyta</taxon>
        <taxon>Spermatophyta</taxon>
        <taxon>Magnoliopsida</taxon>
        <taxon>Liliopsida</taxon>
        <taxon>Poales</taxon>
        <taxon>Poaceae</taxon>
        <taxon>BOP clade</taxon>
        <taxon>Oryzoideae</taxon>
        <taxon>Oryzeae</taxon>
        <taxon>Zizaniinae</taxon>
        <taxon>Zizania</taxon>
    </lineage>
</organism>
<evidence type="ECO:0000313" key="4">
    <source>
        <dbReference type="EMBL" id="KAG8070410.1"/>
    </source>
</evidence>
<dbReference type="PROSITE" id="PS50181">
    <property type="entry name" value="FBOX"/>
    <property type="match status" value="1"/>
</dbReference>
<feature type="domain" description="F-box" evidence="3">
    <location>
        <begin position="1321"/>
        <end position="1362"/>
    </location>
</feature>
<feature type="compositionally biased region" description="Basic and acidic residues" evidence="2">
    <location>
        <begin position="1084"/>
        <end position="1105"/>
    </location>
</feature>
<sequence>MDSSCRPPSYGPWLYNYGMSHLYPPEFHSCGNHTYYPGHYSFRPSFPQEIPPLHLYYNGLLPHHLNAYPSYFVPPPPYPDDQKTYDYDKARSHCCGCPNHVCHGGEKNNMKIEEESPDSEQKDAKNSGLVRHPIYENPVIWLPSCSMKDGENNRRMDLPPQFFNRWALMSDKRTGDVKQHVKDDQKVKQFQWPIFWMPAGYDEKRQEEEEKEMDGSPKVSEEAPPSPNIRIIPLPCLENGHSDQKPATKDESHPKERSTVQKQYASADHQDGRAMETIPLILKKQGEEKRPIRNENDENKPAGGSYRTIPVMTVKESNDKKPDVCVQKDEKKASSSEKEEESGKRSNEGTSKAKPSKLPPVCLRVDPLPRKKFGRGSSRSPSPTTGKDADKAKKDAKETHIKKQETKQSDPKKERVVSEIKEKSPDEMNKGMKSSNETVQAAYVKDKEEEVLTSLDDQKVQATNIHFGAQENDGKKNLQGCDKNTEGEIKVQGEPAKYDAMALGIDFSELDAAVLIQSAYRGYYVRRWQPLEKLRKIKNIHEQMQLDTIQGLHPSVREVRKSVAQELISLQEKLDSLCKQPSGESNHSNGKKEKPEGVEDSFQTTASISAAEASEKEKNARVDEELDLYSNDSKELTRNPVSSVASMDTTQDAGSADQIEQLNTTKKEAHDEGKAATQLECQGALSMNVMSGTYLLEHSTKNNQIEESNTISSEESCEEKDALLVRGQEAPSQDFMKPLHDTALSVDSNEAQQYTSSERSNTVISPATTENSTITVVTTSVQSGVATDTDGPVEPQVPRAATVESSDLERGVVPAEEDQCKEPSAPVAALEDSSVSLKTEKPQEHGPAPSVYSGTSNPAEQPEEARDVKLQQKVADADSTQDATEKYNGTLEAAMAGINNDDYATSLDTENYVQSPLRQTTSDLQSTFELDVLEESEVAKQCEVSRENDSVLVGKQNERRENQTGDSGNAEDPTLVAVGMEADICESGSREMTEHILPEMERSELSCEKVGVTGHEDYKMYASSKCQTDVHKESCCDDSCCVDAPVPKEVECNEMGADNPKDVSVQTKNMTSEEASLASATPDEGMKDKNKVPEETDNPKEDVSVKIENMTSAEASLASATPGDGMKDENKVPEEASPDYVTCDSSMNDNENKLAEENQKLKEMLQKLLASGSDQMGVITELSEKVRTLERKLVRKKRPKSRSSEARPASSRALADGEQCRNPALASSLVRRPSRAHGRRAGFGRATLRPYFFHHRPHLRCNRGSCASYCAVHWMLAMGSEEWELYPSSFIGAQVIDYGPNSRDMDDNRSGDLAVSLDAVLPDDILERILSFLPVASVIRSGSVCKRWHEIVQARRQTWNSMLPQKPWYFMFTCSEEAVSGFTYDPSLRKWYGFDFPCIEKTNWSISSSSGLVCLMDSENRSRVIVCNPITKDWRRLIDAPGGKSADYSSLAISVSRTSHQYTVAVARCNQVPSEYYQWEFTVHLYESDIDKWVSPFTELLIGWRGGDECVICDGVLYYLVYSTGVLVNSNERRHCLIMYDLSTRPTHTSLMSMAIPVPCPLTCGRLMNLTERLVLVGGIGKQDRPGIIKGIGIWELRNKEWHEVARMPHRFFQGFGEFDDVFASCGADDLIYIQSYGSPSLLTFELSQKLWKWSVKSPVMKRFPLQLFTGFSFVPRLDIAS</sequence>
<evidence type="ECO:0000256" key="2">
    <source>
        <dbReference type="SAM" id="MobiDB-lite"/>
    </source>
</evidence>
<dbReference type="CDD" id="cd09917">
    <property type="entry name" value="F-box_SF"/>
    <property type="match status" value="1"/>
</dbReference>
<feature type="region of interest" description="Disordered" evidence="2">
    <location>
        <begin position="627"/>
        <end position="656"/>
    </location>
</feature>
<feature type="compositionally biased region" description="Basic and acidic residues" evidence="2">
    <location>
        <begin position="387"/>
        <end position="430"/>
    </location>
</feature>
<name>A0A8J5VK77_ZIZPA</name>
<feature type="region of interest" description="Disordered" evidence="2">
    <location>
        <begin position="941"/>
        <end position="972"/>
    </location>
</feature>
<dbReference type="PROSITE" id="PS50096">
    <property type="entry name" value="IQ"/>
    <property type="match status" value="1"/>
</dbReference>
<feature type="compositionally biased region" description="Basic and acidic residues" evidence="2">
    <location>
        <begin position="240"/>
        <end position="259"/>
    </location>
</feature>
<feature type="region of interest" description="Disordered" evidence="2">
    <location>
        <begin position="204"/>
        <end position="437"/>
    </location>
</feature>
<evidence type="ECO:0000313" key="5">
    <source>
        <dbReference type="Proteomes" id="UP000729402"/>
    </source>
</evidence>
<dbReference type="FunFam" id="2.120.10.80:FF:000076">
    <property type="entry name" value="F-box/kelch-repeat protein At3g61590 family"/>
    <property type="match status" value="1"/>
</dbReference>
<dbReference type="InterPro" id="IPR056592">
    <property type="entry name" value="Beta-prop_At3g26010-like"/>
</dbReference>
<reference evidence="4" key="1">
    <citation type="journal article" date="2021" name="bioRxiv">
        <title>Whole Genome Assembly and Annotation of Northern Wild Rice, Zizania palustris L., Supports a Whole Genome Duplication in the Zizania Genus.</title>
        <authorList>
            <person name="Haas M."/>
            <person name="Kono T."/>
            <person name="Macchietto M."/>
            <person name="Millas R."/>
            <person name="McGilp L."/>
            <person name="Shao M."/>
            <person name="Duquette J."/>
            <person name="Hirsch C.N."/>
            <person name="Kimball J."/>
        </authorList>
    </citation>
    <scope>NUCLEOTIDE SEQUENCE</scope>
    <source>
        <tissue evidence="4">Fresh leaf tissue</tissue>
    </source>
</reference>
<feature type="region of interest" description="Disordered" evidence="2">
    <location>
        <begin position="1053"/>
        <end position="1148"/>
    </location>
</feature>
<dbReference type="OrthoDB" id="3219396at2759"/>
<keyword evidence="1" id="KW-0833">Ubl conjugation pathway</keyword>
<feature type="compositionally biased region" description="Polar residues" evidence="2">
    <location>
        <begin position="1064"/>
        <end position="1074"/>
    </location>
</feature>
<proteinExistence type="predicted"/>
<feature type="compositionally biased region" description="Low complexity" evidence="2">
    <location>
        <begin position="768"/>
        <end position="787"/>
    </location>
</feature>
<dbReference type="FunFam" id="1.20.1280.50:FF:000030">
    <property type="entry name" value="F-box/kelch-repeat protein At3g61590"/>
    <property type="match status" value="1"/>
</dbReference>
<protein>
    <recommendedName>
        <fullName evidence="3">F-box domain-containing protein</fullName>
    </recommendedName>
</protein>
<feature type="compositionally biased region" description="Polar residues" evidence="2">
    <location>
        <begin position="748"/>
        <end position="767"/>
    </location>
</feature>
<dbReference type="InterPro" id="IPR001810">
    <property type="entry name" value="F-box_dom"/>
</dbReference>
<feature type="compositionally biased region" description="Basic and acidic residues" evidence="2">
    <location>
        <begin position="1125"/>
        <end position="1134"/>
    </location>
</feature>
<feature type="compositionally biased region" description="Basic and acidic residues" evidence="2">
    <location>
        <begin position="316"/>
        <end position="347"/>
    </location>
</feature>
<dbReference type="EMBL" id="JAAALK010000283">
    <property type="protein sequence ID" value="KAG8070410.1"/>
    <property type="molecule type" value="Genomic_DNA"/>
</dbReference>
<dbReference type="Pfam" id="PF12937">
    <property type="entry name" value="F-box-like"/>
    <property type="match status" value="1"/>
</dbReference>
<accession>A0A8J5VK77</accession>
<reference evidence="4" key="2">
    <citation type="submission" date="2021-02" db="EMBL/GenBank/DDBJ databases">
        <authorList>
            <person name="Kimball J.A."/>
            <person name="Haas M.W."/>
            <person name="Macchietto M."/>
            <person name="Kono T."/>
            <person name="Duquette J."/>
            <person name="Shao M."/>
        </authorList>
    </citation>
    <scope>NUCLEOTIDE SEQUENCE</scope>
    <source>
        <tissue evidence="4">Fresh leaf tissue</tissue>
    </source>
</reference>
<dbReference type="PANTHER" id="PTHR10706:SF144">
    <property type="entry name" value="OS02G0260200 PROTEIN"/>
    <property type="match status" value="1"/>
</dbReference>
<feature type="region of interest" description="Disordered" evidence="2">
    <location>
        <begin position="578"/>
        <end position="603"/>
    </location>
</feature>
<dbReference type="PANTHER" id="PTHR10706">
    <property type="entry name" value="F-BOX FAMILY PROTEIN"/>
    <property type="match status" value="1"/>
</dbReference>
<feature type="region of interest" description="Disordered" evidence="2">
    <location>
        <begin position="1192"/>
        <end position="1218"/>
    </location>
</feature>
<dbReference type="InterPro" id="IPR045048">
    <property type="entry name" value="FBXO31/39"/>
</dbReference>
<dbReference type="Pfam" id="PF24750">
    <property type="entry name" value="b-prop_At3g26010-like"/>
    <property type="match status" value="1"/>
</dbReference>
<dbReference type="SMART" id="SM00256">
    <property type="entry name" value="FBOX"/>
    <property type="match status" value="1"/>
</dbReference>
<dbReference type="Proteomes" id="UP000729402">
    <property type="component" value="Unassembled WGS sequence"/>
</dbReference>
<evidence type="ECO:0000256" key="1">
    <source>
        <dbReference type="ARBA" id="ARBA00022786"/>
    </source>
</evidence>
<evidence type="ECO:0000259" key="3">
    <source>
        <dbReference type="PROSITE" id="PS50181"/>
    </source>
</evidence>
<feature type="compositionally biased region" description="Basic and acidic residues" evidence="2">
    <location>
        <begin position="284"/>
        <end position="300"/>
    </location>
</feature>
<comment type="caution">
    <text evidence="4">The sequence shown here is derived from an EMBL/GenBank/DDBJ whole genome shotgun (WGS) entry which is preliminary data.</text>
</comment>
<feature type="region of interest" description="Disordered" evidence="2">
    <location>
        <begin position="748"/>
        <end position="886"/>
    </location>
</feature>
<feature type="compositionally biased region" description="Basic and acidic residues" evidence="2">
    <location>
        <begin position="204"/>
        <end position="221"/>
    </location>
</feature>
<feature type="compositionally biased region" description="Polar residues" evidence="2">
    <location>
        <begin position="639"/>
        <end position="656"/>
    </location>
</feature>
<keyword evidence="5" id="KW-1185">Reference proteome</keyword>